<dbReference type="PANTHER" id="PTHR15314:SF1">
    <property type="entry name" value="RIBONUCLEASE P PROTEIN SUBUNIT P20"/>
    <property type="match status" value="1"/>
</dbReference>
<comment type="function">
    <text evidence="8">Component of ribonuclease P, a ribonucleoprotein complex that generates mature tRNA molecules by cleaving their 5'-ends. Also a component of the MRP ribonuclease complex, which cleaves pre-rRNA sequences.</text>
</comment>
<evidence type="ECO:0000313" key="12">
    <source>
        <dbReference type="EMBL" id="ELU08628.1"/>
    </source>
</evidence>
<dbReference type="OMA" id="LHCMGYS"/>
<sequence>MSGKEIHLGRTDDTHESKDTLDPEEYSLRKRLPRKLPRRKNDVYVNSKTNFNGQMARCQKLLDAGFHEVYIHGLGVAINHAINIALQLKSRNMDGFVISANTSTVDVVDDFEPETEEGEAKTQQRSVSAIHIKVFHPQLSAEAQATHSSKTPNSKRKRKRQPEKPS</sequence>
<reference evidence="14" key="1">
    <citation type="submission" date="2012-12" db="EMBL/GenBank/DDBJ databases">
        <authorList>
            <person name="Hellsten U."/>
            <person name="Grimwood J."/>
            <person name="Chapman J.A."/>
            <person name="Shapiro H."/>
            <person name="Aerts A."/>
            <person name="Otillar R.P."/>
            <person name="Terry A.Y."/>
            <person name="Boore J.L."/>
            <person name="Simakov O."/>
            <person name="Marletaz F."/>
            <person name="Cho S.-J."/>
            <person name="Edsinger-Gonzales E."/>
            <person name="Havlak P."/>
            <person name="Kuo D.-H."/>
            <person name="Larsson T."/>
            <person name="Lv J."/>
            <person name="Arendt D."/>
            <person name="Savage R."/>
            <person name="Osoegawa K."/>
            <person name="de Jong P."/>
            <person name="Lindberg D.R."/>
            <person name="Seaver E.C."/>
            <person name="Weisblat D.A."/>
            <person name="Putnam N.H."/>
            <person name="Grigoriev I.V."/>
            <person name="Rokhsar D.S."/>
        </authorList>
    </citation>
    <scope>NUCLEOTIDE SEQUENCE</scope>
    <source>
        <strain evidence="14">I ESC-2004</strain>
    </source>
</reference>
<dbReference type="PANTHER" id="PTHR15314">
    <property type="entry name" value="RIBONUCLEASE P PROTEIN SUBUNIT P20"/>
    <property type="match status" value="1"/>
</dbReference>
<keyword evidence="5" id="KW-0698">rRNA processing</keyword>
<keyword evidence="6" id="KW-0819">tRNA processing</keyword>
<dbReference type="FunCoup" id="R7UR93">
    <property type="interactions" value="801"/>
</dbReference>
<reference evidence="13" key="3">
    <citation type="submission" date="2015-06" db="UniProtKB">
        <authorList>
            <consortium name="EnsemblMetazoa"/>
        </authorList>
    </citation>
    <scope>IDENTIFICATION</scope>
</reference>
<organism evidence="12">
    <name type="scientific">Capitella teleta</name>
    <name type="common">Polychaete worm</name>
    <dbReference type="NCBI Taxonomy" id="283909"/>
    <lineage>
        <taxon>Eukaryota</taxon>
        <taxon>Metazoa</taxon>
        <taxon>Spiralia</taxon>
        <taxon>Lophotrochozoa</taxon>
        <taxon>Annelida</taxon>
        <taxon>Polychaeta</taxon>
        <taxon>Sedentaria</taxon>
        <taxon>Scolecida</taxon>
        <taxon>Capitellidae</taxon>
        <taxon>Capitella</taxon>
    </lineage>
</organism>
<comment type="similarity">
    <text evidence="3">Belongs to the histone-like Alba family.</text>
</comment>
<dbReference type="SUPFAM" id="SSF82704">
    <property type="entry name" value="AlbA-like"/>
    <property type="match status" value="1"/>
</dbReference>
<dbReference type="GO" id="GO:0003676">
    <property type="term" value="F:nucleic acid binding"/>
    <property type="evidence" value="ECO:0007669"/>
    <property type="project" value="InterPro"/>
</dbReference>
<dbReference type="HOGENOM" id="CLU_130587_0_0_1"/>
<reference evidence="12 14" key="2">
    <citation type="journal article" date="2013" name="Nature">
        <title>Insights into bilaterian evolution from three spiralian genomes.</title>
        <authorList>
            <person name="Simakov O."/>
            <person name="Marletaz F."/>
            <person name="Cho S.J."/>
            <person name="Edsinger-Gonzales E."/>
            <person name="Havlak P."/>
            <person name="Hellsten U."/>
            <person name="Kuo D.H."/>
            <person name="Larsson T."/>
            <person name="Lv J."/>
            <person name="Arendt D."/>
            <person name="Savage R."/>
            <person name="Osoegawa K."/>
            <person name="de Jong P."/>
            <person name="Grimwood J."/>
            <person name="Chapman J.A."/>
            <person name="Shapiro H."/>
            <person name="Aerts A."/>
            <person name="Otillar R.P."/>
            <person name="Terry A.Y."/>
            <person name="Boore J.L."/>
            <person name="Grigoriev I.V."/>
            <person name="Lindberg D.R."/>
            <person name="Seaver E.C."/>
            <person name="Weisblat D.A."/>
            <person name="Putnam N.H."/>
            <person name="Rokhsar D.S."/>
        </authorList>
    </citation>
    <scope>NUCLEOTIDE SEQUENCE</scope>
    <source>
        <strain evidence="12 14">I ESC-2004</strain>
    </source>
</reference>
<evidence type="ECO:0000256" key="5">
    <source>
        <dbReference type="ARBA" id="ARBA00022552"/>
    </source>
</evidence>
<name>R7UR93_CAPTE</name>
<evidence type="ECO:0000256" key="11">
    <source>
        <dbReference type="SAM" id="MobiDB-lite"/>
    </source>
</evidence>
<dbReference type="Gene3D" id="3.30.110.20">
    <property type="entry name" value="Alba-like domain"/>
    <property type="match status" value="1"/>
</dbReference>
<dbReference type="STRING" id="283909.R7UR93"/>
<evidence type="ECO:0000256" key="4">
    <source>
        <dbReference type="ARBA" id="ARBA00022490"/>
    </source>
</evidence>
<evidence type="ECO:0000256" key="9">
    <source>
        <dbReference type="ARBA" id="ARBA00064615"/>
    </source>
</evidence>
<dbReference type="AlphaFoldDB" id="R7UR93"/>
<dbReference type="InterPro" id="IPR036882">
    <property type="entry name" value="Alba-like_dom_sf"/>
</dbReference>
<dbReference type="FunFam" id="3.30.110.20:FF:000002">
    <property type="entry name" value="Ribonuclease P protein subunit p20"/>
    <property type="match status" value="1"/>
</dbReference>
<evidence type="ECO:0000256" key="10">
    <source>
        <dbReference type="ARBA" id="ARBA00068472"/>
    </source>
</evidence>
<evidence type="ECO:0000313" key="13">
    <source>
        <dbReference type="EnsemblMetazoa" id="CapteP99895"/>
    </source>
</evidence>
<feature type="region of interest" description="Disordered" evidence="11">
    <location>
        <begin position="137"/>
        <end position="166"/>
    </location>
</feature>
<feature type="compositionally biased region" description="Basic and acidic residues" evidence="11">
    <location>
        <begin position="1"/>
        <end position="21"/>
    </location>
</feature>
<comment type="subcellular location">
    <subcellularLocation>
        <location evidence="1">Cytoplasmic granule</location>
    </subcellularLocation>
    <subcellularLocation>
        <location evidence="2">Nucleus</location>
        <location evidence="2">Nucleolus</location>
    </subcellularLocation>
</comment>
<dbReference type="Proteomes" id="UP000014760">
    <property type="component" value="Unassembled WGS sequence"/>
</dbReference>
<evidence type="ECO:0000256" key="6">
    <source>
        <dbReference type="ARBA" id="ARBA00022694"/>
    </source>
</evidence>
<evidence type="ECO:0000256" key="3">
    <source>
        <dbReference type="ARBA" id="ARBA00008018"/>
    </source>
</evidence>
<dbReference type="EMBL" id="AMQN01006674">
    <property type="status" value="NOT_ANNOTATED_CDS"/>
    <property type="molecule type" value="Genomic_DNA"/>
</dbReference>
<proteinExistence type="inferred from homology"/>
<dbReference type="EMBL" id="KB298910">
    <property type="protein sequence ID" value="ELU08628.1"/>
    <property type="molecule type" value="Genomic_DNA"/>
</dbReference>
<dbReference type="GO" id="GO:0005655">
    <property type="term" value="C:nucleolar ribonuclease P complex"/>
    <property type="evidence" value="ECO:0007669"/>
    <property type="project" value="InterPro"/>
</dbReference>
<feature type="compositionally biased region" description="Basic residues" evidence="11">
    <location>
        <begin position="153"/>
        <end position="166"/>
    </location>
</feature>
<accession>R7UR93</accession>
<dbReference type="EnsemblMetazoa" id="CapteT99895">
    <property type="protein sequence ID" value="CapteP99895"/>
    <property type="gene ID" value="CapteG99895"/>
</dbReference>
<evidence type="ECO:0000313" key="14">
    <source>
        <dbReference type="Proteomes" id="UP000014760"/>
    </source>
</evidence>
<dbReference type="GO" id="GO:0001682">
    <property type="term" value="P:tRNA 5'-leader removal"/>
    <property type="evidence" value="ECO:0007669"/>
    <property type="project" value="InterPro"/>
</dbReference>
<keyword evidence="7" id="KW-0539">Nucleus</keyword>
<feature type="compositionally biased region" description="Polar residues" evidence="11">
    <location>
        <begin position="141"/>
        <end position="152"/>
    </location>
</feature>
<dbReference type="GO" id="GO:0000172">
    <property type="term" value="C:ribonuclease MRP complex"/>
    <property type="evidence" value="ECO:0007669"/>
    <property type="project" value="InterPro"/>
</dbReference>
<gene>
    <name evidence="12" type="ORF">CAPTEDRAFT_99895</name>
</gene>
<dbReference type="OrthoDB" id="416729at2759"/>
<protein>
    <recommendedName>
        <fullName evidence="10">Ribonuclease P protein subunit p20</fullName>
    </recommendedName>
</protein>
<evidence type="ECO:0000256" key="1">
    <source>
        <dbReference type="ARBA" id="ARBA00004463"/>
    </source>
</evidence>
<comment type="subunit">
    <text evidence="9">Component of nuclear RNase P and RNase MRP complexes. RNase P consists of a catalytic RNA moiety and 10 different protein chains; POP1, POP4, POP5, POP7, RPP14, RPP21, RPP25, RPP30, RPP38 and RPP40. Within the RNase P complex, POP1, POP7 and RPP25 form the 'finger' subcomplex, POP5, RPP14, RPP40 and homodimeric RPP30 form the 'palm' subcomplex, and RPP21, POP4 and RPP38 form the 'wrist' subcomplex. All subunits of the RNase P complex interact with the catalytic RNA. Several subunits of RNase P are also part of the RNase MRP complex. RNase MRP consists of a catalytic RNA moiety and about 8 protein subunits; POP1, POP7, RPP25, RPP30, RPP38, RPP40 and possibly also POP4 and POP5. Interacts with SMN1. POP7 forms a heterodimer with RPP25 that binds to the P3 stem loop of the catalytic RNA.</text>
</comment>
<dbReference type="Pfam" id="PF12328">
    <property type="entry name" value="Rpp20"/>
    <property type="match status" value="1"/>
</dbReference>
<evidence type="ECO:0000256" key="7">
    <source>
        <dbReference type="ARBA" id="ARBA00023242"/>
    </source>
</evidence>
<feature type="region of interest" description="Disordered" evidence="11">
    <location>
        <begin position="1"/>
        <end position="25"/>
    </location>
</feature>
<keyword evidence="14" id="KW-1185">Reference proteome</keyword>
<dbReference type="InterPro" id="IPR014612">
    <property type="entry name" value="Pop7/Rpp20"/>
</dbReference>
<evidence type="ECO:0000256" key="2">
    <source>
        <dbReference type="ARBA" id="ARBA00004604"/>
    </source>
</evidence>
<keyword evidence="4" id="KW-0963">Cytoplasm</keyword>
<dbReference type="GO" id="GO:0006364">
    <property type="term" value="P:rRNA processing"/>
    <property type="evidence" value="ECO:0007669"/>
    <property type="project" value="UniProtKB-KW"/>
</dbReference>
<evidence type="ECO:0000256" key="8">
    <source>
        <dbReference type="ARBA" id="ARBA00053284"/>
    </source>
</evidence>